<evidence type="ECO:0000313" key="2">
    <source>
        <dbReference type="EMBL" id="KFI45541.1"/>
    </source>
</evidence>
<accession>A0A086ZG91</accession>
<feature type="transmembrane region" description="Helical" evidence="1">
    <location>
        <begin position="116"/>
        <end position="137"/>
    </location>
</feature>
<dbReference type="STRING" id="1437606.BBOH_1048"/>
<keyword evidence="1" id="KW-0472">Membrane</keyword>
<keyword evidence="1" id="KW-1133">Transmembrane helix</keyword>
<dbReference type="Proteomes" id="UP000029096">
    <property type="component" value="Unassembled WGS sequence"/>
</dbReference>
<dbReference type="AlphaFoldDB" id="A0A086ZG91"/>
<keyword evidence="1" id="KW-0812">Transmembrane</keyword>
<keyword evidence="3" id="KW-1185">Reference proteome</keyword>
<name>A0A086ZG91_9BIFI</name>
<feature type="transmembrane region" description="Helical" evidence="1">
    <location>
        <begin position="59"/>
        <end position="79"/>
    </location>
</feature>
<organism evidence="2 3">
    <name type="scientific">Bifidobacterium bohemicum DSM 22767</name>
    <dbReference type="NCBI Taxonomy" id="1437606"/>
    <lineage>
        <taxon>Bacteria</taxon>
        <taxon>Bacillati</taxon>
        <taxon>Actinomycetota</taxon>
        <taxon>Actinomycetes</taxon>
        <taxon>Bifidobacteriales</taxon>
        <taxon>Bifidobacteriaceae</taxon>
        <taxon>Bifidobacterium</taxon>
    </lineage>
</organism>
<reference evidence="2 3" key="1">
    <citation type="submission" date="2014-03" db="EMBL/GenBank/DDBJ databases">
        <title>Genomics of Bifidobacteria.</title>
        <authorList>
            <person name="Ventura M."/>
            <person name="Milani C."/>
            <person name="Lugli G.A."/>
        </authorList>
    </citation>
    <scope>NUCLEOTIDE SEQUENCE [LARGE SCALE GENOMIC DNA]</scope>
    <source>
        <strain evidence="2 3">DSM 22767</strain>
    </source>
</reference>
<dbReference type="EMBL" id="JGYP01000002">
    <property type="protein sequence ID" value="KFI45541.1"/>
    <property type="molecule type" value="Genomic_DNA"/>
</dbReference>
<feature type="transmembrane region" description="Helical" evidence="1">
    <location>
        <begin position="91"/>
        <end position="109"/>
    </location>
</feature>
<comment type="caution">
    <text evidence="2">The sequence shown here is derived from an EMBL/GenBank/DDBJ whole genome shotgun (WGS) entry which is preliminary data.</text>
</comment>
<gene>
    <name evidence="2" type="ORF">BBOH_1048</name>
</gene>
<dbReference type="eggNOG" id="ENOG5030XT1">
    <property type="taxonomic scope" value="Bacteria"/>
</dbReference>
<evidence type="ECO:0000313" key="3">
    <source>
        <dbReference type="Proteomes" id="UP000029096"/>
    </source>
</evidence>
<protein>
    <submittedName>
        <fullName evidence="2">Uncharacterized protein</fullName>
    </submittedName>
</protein>
<sequence length="352" mass="39917">MEVTGKRIDDSVRGSDGGLELNHADEVFLGPGGRRSFGFTLTGQMWKEFCLAANAYARFVRNLCMTAFLFFGVILVLFLSDSNTRREHDTPWAVCLCVGLMAFGVVGLCSRRLDYMSLFGELFWGVVCWFSLPSLSLRESRWVGRDFFAGRFDRWNWFTPSMLTVSDRGVVLAWRLRGQRRVNRVRVRWSDLTCVRVTEHAVVLSPSAGGLSHLDFCAVSGGVSNGSIAGCVLVDRGVLPDVDGFVAYCRGRIAEENPAPKGGLRLLWWRWRRWKWADDKYLDGPPRGGAVCRGLCRVAALLFPWPCWSGCLSVCYERQVMKWPRVWLVVWVVSGRRGRCPGWRSIRRCCMC</sequence>
<evidence type="ECO:0000256" key="1">
    <source>
        <dbReference type="SAM" id="Phobius"/>
    </source>
</evidence>
<proteinExistence type="predicted"/>